<evidence type="ECO:0000256" key="1">
    <source>
        <dbReference type="SAM" id="MobiDB-lite"/>
    </source>
</evidence>
<proteinExistence type="predicted"/>
<protein>
    <submittedName>
        <fullName evidence="2">Uncharacterized protein</fullName>
    </submittedName>
</protein>
<dbReference type="Proteomes" id="UP000887013">
    <property type="component" value="Unassembled WGS sequence"/>
</dbReference>
<organism evidence="2 3">
    <name type="scientific">Nephila pilipes</name>
    <name type="common">Giant wood spider</name>
    <name type="synonym">Nephila maculata</name>
    <dbReference type="NCBI Taxonomy" id="299642"/>
    <lineage>
        <taxon>Eukaryota</taxon>
        <taxon>Metazoa</taxon>
        <taxon>Ecdysozoa</taxon>
        <taxon>Arthropoda</taxon>
        <taxon>Chelicerata</taxon>
        <taxon>Arachnida</taxon>
        <taxon>Araneae</taxon>
        <taxon>Araneomorphae</taxon>
        <taxon>Entelegynae</taxon>
        <taxon>Araneoidea</taxon>
        <taxon>Nephilidae</taxon>
        <taxon>Nephila</taxon>
    </lineage>
</organism>
<dbReference type="EMBL" id="BMAW01012676">
    <property type="protein sequence ID" value="GFT29961.1"/>
    <property type="molecule type" value="Genomic_DNA"/>
</dbReference>
<sequence length="126" mass="13520">MTTAHCHDTFNSFDHPTDHQNGLRGDAFLLQHPGSPSGCHKDLSSPGEVTCPGTCFTWMTLESFLGVRGSSTIFPGREDGRKGTQKNLPPLLGAENTKSTLQSPGQPLQVKCSGKVHKMASEIADN</sequence>
<feature type="region of interest" description="Disordered" evidence="1">
    <location>
        <begin position="73"/>
        <end position="114"/>
    </location>
</feature>
<feature type="region of interest" description="Disordered" evidence="1">
    <location>
        <begin position="1"/>
        <end position="24"/>
    </location>
</feature>
<accession>A0A8X6TL21</accession>
<evidence type="ECO:0000313" key="3">
    <source>
        <dbReference type="Proteomes" id="UP000887013"/>
    </source>
</evidence>
<feature type="compositionally biased region" description="Polar residues" evidence="1">
    <location>
        <begin position="96"/>
        <end position="106"/>
    </location>
</feature>
<gene>
    <name evidence="2" type="ORF">NPIL_660881</name>
</gene>
<dbReference type="AlphaFoldDB" id="A0A8X6TL21"/>
<reference evidence="2" key="1">
    <citation type="submission" date="2020-08" db="EMBL/GenBank/DDBJ databases">
        <title>Multicomponent nature underlies the extraordinary mechanical properties of spider dragline silk.</title>
        <authorList>
            <person name="Kono N."/>
            <person name="Nakamura H."/>
            <person name="Mori M."/>
            <person name="Yoshida Y."/>
            <person name="Ohtoshi R."/>
            <person name="Malay A.D."/>
            <person name="Moran D.A.P."/>
            <person name="Tomita M."/>
            <person name="Numata K."/>
            <person name="Arakawa K."/>
        </authorList>
    </citation>
    <scope>NUCLEOTIDE SEQUENCE</scope>
</reference>
<evidence type="ECO:0000313" key="2">
    <source>
        <dbReference type="EMBL" id="GFT29961.1"/>
    </source>
</evidence>
<keyword evidence="3" id="KW-1185">Reference proteome</keyword>
<name>A0A8X6TL21_NEPPI</name>
<comment type="caution">
    <text evidence="2">The sequence shown here is derived from an EMBL/GenBank/DDBJ whole genome shotgun (WGS) entry which is preliminary data.</text>
</comment>